<proteinExistence type="predicted"/>
<dbReference type="EMBL" id="JBHSXQ010000002">
    <property type="protein sequence ID" value="MFC6904871.1"/>
    <property type="molecule type" value="Genomic_DNA"/>
</dbReference>
<name>A0ABD5V209_9EURY</name>
<dbReference type="InterPro" id="IPR055519">
    <property type="entry name" value="DUF7093"/>
</dbReference>
<feature type="compositionally biased region" description="Acidic residues" evidence="1">
    <location>
        <begin position="208"/>
        <end position="218"/>
    </location>
</feature>
<organism evidence="2 3">
    <name type="scientific">Halalkalicoccus tibetensis</name>
    <dbReference type="NCBI Taxonomy" id="175632"/>
    <lineage>
        <taxon>Archaea</taxon>
        <taxon>Methanobacteriati</taxon>
        <taxon>Methanobacteriota</taxon>
        <taxon>Stenosarchaea group</taxon>
        <taxon>Halobacteria</taxon>
        <taxon>Halobacteriales</taxon>
        <taxon>Halococcaceae</taxon>
        <taxon>Halalkalicoccus</taxon>
    </lineage>
</organism>
<sequence>MSLRCSLLGHEYGESEIERDREERGNEVVISVVELERCTRCGATRTISENTEVTQLSGATTETTPGPPRSGTEPAAPGDSGPGIEPRSNVGSGEGEPGIRARSTEDVRTTSSGNARAPSNGDGWVPSGDDGRTRSDEDTRPRATNAPSTADHQHEARDGSGAGIGTNPDPASEDAEVMDDEGGEDREPGAWPDVGDHEEPSAGWPSVEGEDEGFDAEAPDGRTDLEFGGGLTPQANQGAEIMKGEDAGDGESTFVSAGPSSAPDRPTGSEATAALYCPNCGTRGLEARDSLRAGDICPECHKGYLAEGER</sequence>
<feature type="compositionally biased region" description="Basic and acidic residues" evidence="1">
    <location>
        <begin position="129"/>
        <end position="141"/>
    </location>
</feature>
<accession>A0ABD5V209</accession>
<feature type="region of interest" description="Disordered" evidence="1">
    <location>
        <begin position="44"/>
        <end position="269"/>
    </location>
</feature>
<evidence type="ECO:0000313" key="2">
    <source>
        <dbReference type="EMBL" id="MFC6904871.1"/>
    </source>
</evidence>
<evidence type="ECO:0000256" key="1">
    <source>
        <dbReference type="SAM" id="MobiDB-lite"/>
    </source>
</evidence>
<reference evidence="2 3" key="1">
    <citation type="journal article" date="2019" name="Int. J. Syst. Evol. Microbiol.">
        <title>The Global Catalogue of Microorganisms (GCM) 10K type strain sequencing project: providing services to taxonomists for standard genome sequencing and annotation.</title>
        <authorList>
            <consortium name="The Broad Institute Genomics Platform"/>
            <consortium name="The Broad Institute Genome Sequencing Center for Infectious Disease"/>
            <person name="Wu L."/>
            <person name="Ma J."/>
        </authorList>
    </citation>
    <scope>NUCLEOTIDE SEQUENCE [LARGE SCALE GENOMIC DNA]</scope>
    <source>
        <strain evidence="2 3">CGMCC 1.3240</strain>
    </source>
</reference>
<dbReference type="Pfam" id="PF23373">
    <property type="entry name" value="DUF7093"/>
    <property type="match status" value="1"/>
</dbReference>
<dbReference type="RefSeq" id="WP_340603386.1">
    <property type="nucleotide sequence ID" value="NZ_JBBMXV010000002.1"/>
</dbReference>
<feature type="compositionally biased region" description="Polar residues" evidence="1">
    <location>
        <begin position="45"/>
        <end position="64"/>
    </location>
</feature>
<feature type="compositionally biased region" description="Basic and acidic residues" evidence="1">
    <location>
        <begin position="97"/>
        <end position="108"/>
    </location>
</feature>
<feature type="compositionally biased region" description="Acidic residues" evidence="1">
    <location>
        <begin position="171"/>
        <end position="184"/>
    </location>
</feature>
<gene>
    <name evidence="2" type="ORF">ACFQGH_06615</name>
</gene>
<dbReference type="AlphaFoldDB" id="A0ABD5V209"/>
<evidence type="ECO:0008006" key="4">
    <source>
        <dbReference type="Google" id="ProtNLM"/>
    </source>
</evidence>
<comment type="caution">
    <text evidence="2">The sequence shown here is derived from an EMBL/GenBank/DDBJ whole genome shotgun (WGS) entry which is preliminary data.</text>
</comment>
<evidence type="ECO:0000313" key="3">
    <source>
        <dbReference type="Proteomes" id="UP001596312"/>
    </source>
</evidence>
<dbReference type="Proteomes" id="UP001596312">
    <property type="component" value="Unassembled WGS sequence"/>
</dbReference>
<keyword evidence="3" id="KW-1185">Reference proteome</keyword>
<protein>
    <recommendedName>
        <fullName evidence="4">Oxidoreductase</fullName>
    </recommendedName>
</protein>